<dbReference type="OrthoDB" id="3251507at2759"/>
<sequence length="506" mass="57885">MSQTMTTTSLSVPLPLDMTTEDPVPSTSRATHKFYEPIILYEALIDAVKHTAKPPAPEPNINIEDPKQVFCAFVNKLSHVCDKERGGNTVTSFVVLKDQHNPARAHFVFAANRQTVSELGVTAAYVKSLLQKINMAPDEEVNQHNVRSSLLYHILRFNRPRVSFYLRNLRSQAATCLESCQLTDTEEDDLIAEELNKILVCPSIGSNENDLPVDYLRQSETMIQLLVRMEKTPAGAAIKTRAMEERMPGVTSMECWPKLFHTMSRILAYLQSVKFLLRAKREWPSLFQDPAVDFLSSSRQMVKPARQKSQRADEIIGRMTRKAKNIEIFRRFVEALQMFDLDARIQHGFRKDSFKPVAHAEVIVLNWLLKPGEVAPDKFFNDWAYIGSGKPTCKLCVHYFREHRSNVEHRRSHGNFYPSWRIPDVFPHQGQKAIEQKQLMVDRVLEQVRKDTFDLVRKKASPSMKEADSNTLTARMTLNEYWSVRGSQDDDFDDIASRLGGVSLNS</sequence>
<evidence type="ECO:0000259" key="2">
    <source>
        <dbReference type="PROSITE" id="PS00028"/>
    </source>
</evidence>
<protein>
    <recommendedName>
        <fullName evidence="2">C2H2-type domain-containing protein</fullName>
    </recommendedName>
</protein>
<accession>A0A2K0T364</accession>
<dbReference type="PANTHER" id="PTHR42037">
    <property type="match status" value="1"/>
</dbReference>
<feature type="compositionally biased region" description="Polar residues" evidence="1">
    <location>
        <begin position="1"/>
        <end position="11"/>
    </location>
</feature>
<dbReference type="EMBL" id="MTYH01000074">
    <property type="protein sequence ID" value="PNP39946.1"/>
    <property type="molecule type" value="Genomic_DNA"/>
</dbReference>
<evidence type="ECO:0000313" key="3">
    <source>
        <dbReference type="EMBL" id="PNP39946.1"/>
    </source>
</evidence>
<name>A0A2K0T364_9HYPO</name>
<dbReference type="Proteomes" id="UP000236546">
    <property type="component" value="Unassembled WGS sequence"/>
</dbReference>
<dbReference type="PROSITE" id="PS00028">
    <property type="entry name" value="ZINC_FINGER_C2H2_1"/>
    <property type="match status" value="1"/>
</dbReference>
<organism evidence="3 4">
    <name type="scientific">Trichoderma gamsii</name>
    <dbReference type="NCBI Taxonomy" id="398673"/>
    <lineage>
        <taxon>Eukaryota</taxon>
        <taxon>Fungi</taxon>
        <taxon>Dikarya</taxon>
        <taxon>Ascomycota</taxon>
        <taxon>Pezizomycotina</taxon>
        <taxon>Sordariomycetes</taxon>
        <taxon>Hypocreomycetidae</taxon>
        <taxon>Hypocreales</taxon>
        <taxon>Hypocreaceae</taxon>
        <taxon>Trichoderma</taxon>
    </lineage>
</organism>
<dbReference type="InterPro" id="IPR027796">
    <property type="entry name" value="OTT_1508_deam-like"/>
</dbReference>
<dbReference type="AlphaFoldDB" id="A0A2K0T364"/>
<reference evidence="3 4" key="1">
    <citation type="submission" date="2017-02" db="EMBL/GenBank/DDBJ databases">
        <title>Genomes of Trichoderma spp. with biocontrol activity.</title>
        <authorList>
            <person name="Gardiner D."/>
            <person name="Kazan K."/>
            <person name="Vos C."/>
            <person name="Harvey P."/>
        </authorList>
    </citation>
    <scope>NUCLEOTIDE SEQUENCE [LARGE SCALE GENOMIC DNA]</scope>
    <source>
        <strain evidence="3 4">A5MH</strain>
    </source>
</reference>
<dbReference type="PANTHER" id="PTHR42037:SF1">
    <property type="match status" value="1"/>
</dbReference>
<gene>
    <name evidence="3" type="ORF">TGAMA5MH_08212</name>
</gene>
<comment type="caution">
    <text evidence="3">The sequence shown here is derived from an EMBL/GenBank/DDBJ whole genome shotgun (WGS) entry which is preliminary data.</text>
</comment>
<feature type="region of interest" description="Disordered" evidence="1">
    <location>
        <begin position="1"/>
        <end position="28"/>
    </location>
</feature>
<dbReference type="InterPro" id="IPR013087">
    <property type="entry name" value="Znf_C2H2_type"/>
</dbReference>
<proteinExistence type="predicted"/>
<dbReference type="Pfam" id="PF14441">
    <property type="entry name" value="OTT_1508_deam"/>
    <property type="match status" value="1"/>
</dbReference>
<evidence type="ECO:0000256" key="1">
    <source>
        <dbReference type="SAM" id="MobiDB-lite"/>
    </source>
</evidence>
<evidence type="ECO:0000313" key="4">
    <source>
        <dbReference type="Proteomes" id="UP000236546"/>
    </source>
</evidence>
<feature type="domain" description="C2H2-type" evidence="2">
    <location>
        <begin position="393"/>
        <end position="413"/>
    </location>
</feature>